<dbReference type="EMBL" id="FNAQ01000009">
    <property type="protein sequence ID" value="SDE36069.1"/>
    <property type="molecule type" value="Genomic_DNA"/>
</dbReference>
<evidence type="ECO:0000259" key="3">
    <source>
        <dbReference type="Pfam" id="PF13194"/>
    </source>
</evidence>
<dbReference type="Pfam" id="PF13194">
    <property type="entry name" value="DUF4010"/>
    <property type="match status" value="1"/>
</dbReference>
<name>A0A1G7C9S0_9BACT</name>
<accession>A0A1G7C9S0</accession>
<feature type="transmembrane region" description="Helical" evidence="1">
    <location>
        <begin position="63"/>
        <end position="82"/>
    </location>
</feature>
<dbReference type="Pfam" id="PF02308">
    <property type="entry name" value="MgtC"/>
    <property type="match status" value="1"/>
</dbReference>
<evidence type="ECO:0000313" key="4">
    <source>
        <dbReference type="EMBL" id="SDE36069.1"/>
    </source>
</evidence>
<dbReference type="PANTHER" id="PTHR39084:SF1">
    <property type="entry name" value="DUF4010 DOMAIN-CONTAINING PROTEIN"/>
    <property type="match status" value="1"/>
</dbReference>
<feature type="transmembrane region" description="Helical" evidence="1">
    <location>
        <begin position="237"/>
        <end position="255"/>
    </location>
</feature>
<keyword evidence="1" id="KW-1133">Transmembrane helix</keyword>
<evidence type="ECO:0000313" key="5">
    <source>
        <dbReference type="Proteomes" id="UP000243205"/>
    </source>
</evidence>
<feature type="transmembrane region" description="Helical" evidence="1">
    <location>
        <begin position="146"/>
        <end position="163"/>
    </location>
</feature>
<proteinExistence type="predicted"/>
<feature type="transmembrane region" description="Helical" evidence="1">
    <location>
        <begin position="39"/>
        <end position="57"/>
    </location>
</feature>
<feature type="transmembrane region" description="Helical" evidence="1">
    <location>
        <begin position="370"/>
        <end position="394"/>
    </location>
</feature>
<evidence type="ECO:0000259" key="2">
    <source>
        <dbReference type="Pfam" id="PF02308"/>
    </source>
</evidence>
<dbReference type="PANTHER" id="PTHR39084">
    <property type="entry name" value="MEMBRANE PROTEIN-RELATED"/>
    <property type="match status" value="1"/>
</dbReference>
<feature type="transmembrane region" description="Helical" evidence="1">
    <location>
        <begin position="115"/>
        <end position="134"/>
    </location>
</feature>
<feature type="transmembrane region" description="Helical" evidence="1">
    <location>
        <begin position="267"/>
        <end position="287"/>
    </location>
</feature>
<protein>
    <submittedName>
        <fullName evidence="4">Uncharacterized membrane protein, DUF4010 family</fullName>
    </submittedName>
</protein>
<dbReference type="OrthoDB" id="9813718at2"/>
<reference evidence="5" key="1">
    <citation type="submission" date="2016-10" db="EMBL/GenBank/DDBJ databases">
        <authorList>
            <person name="Varghese N."/>
            <person name="Submissions S."/>
        </authorList>
    </citation>
    <scope>NUCLEOTIDE SEQUENCE [LARGE SCALE GENOMIC DNA]</scope>
    <source>
        <strain evidence="5">DSM 8987</strain>
    </source>
</reference>
<gene>
    <name evidence="4" type="ORF">SAMN05661003_1096</name>
</gene>
<feature type="transmembrane region" description="Helical" evidence="1">
    <location>
        <begin position="178"/>
        <end position="197"/>
    </location>
</feature>
<dbReference type="InterPro" id="IPR049177">
    <property type="entry name" value="MgtC_SapB_SrpB_YhiD_N"/>
</dbReference>
<feature type="domain" description="MgtC/SapB/SrpB/YhiD N-terminal" evidence="2">
    <location>
        <begin position="11"/>
        <end position="136"/>
    </location>
</feature>
<evidence type="ECO:0000256" key="1">
    <source>
        <dbReference type="SAM" id="Phobius"/>
    </source>
</evidence>
<feature type="transmembrane region" description="Helical" evidence="1">
    <location>
        <begin position="401"/>
        <end position="419"/>
    </location>
</feature>
<keyword evidence="5" id="KW-1185">Reference proteome</keyword>
<dbReference type="InterPro" id="IPR025105">
    <property type="entry name" value="DUF4010"/>
</dbReference>
<dbReference type="Proteomes" id="UP000243205">
    <property type="component" value="Unassembled WGS sequence"/>
</dbReference>
<feature type="transmembrane region" description="Helical" evidence="1">
    <location>
        <begin position="338"/>
        <end position="358"/>
    </location>
</feature>
<feature type="transmembrane region" description="Helical" evidence="1">
    <location>
        <begin position="206"/>
        <end position="225"/>
    </location>
</feature>
<feature type="transmembrane region" description="Helical" evidence="1">
    <location>
        <begin position="307"/>
        <end position="326"/>
    </location>
</feature>
<keyword evidence="1" id="KW-0812">Transmembrane</keyword>
<organism evidence="4 5">
    <name type="scientific">Desulfuromonas thiophila</name>
    <dbReference type="NCBI Taxonomy" id="57664"/>
    <lineage>
        <taxon>Bacteria</taxon>
        <taxon>Pseudomonadati</taxon>
        <taxon>Thermodesulfobacteriota</taxon>
        <taxon>Desulfuromonadia</taxon>
        <taxon>Desulfuromonadales</taxon>
        <taxon>Desulfuromonadaceae</taxon>
        <taxon>Desulfuromonas</taxon>
    </lineage>
</organism>
<dbReference type="AlphaFoldDB" id="A0A1G7C9S0"/>
<feature type="transmembrane region" description="Helical" evidence="1">
    <location>
        <begin position="91"/>
        <end position="109"/>
    </location>
</feature>
<dbReference type="RefSeq" id="WP_092078514.1">
    <property type="nucleotide sequence ID" value="NZ_FNAQ01000009.1"/>
</dbReference>
<feature type="domain" description="DUF4010" evidence="3">
    <location>
        <begin position="184"/>
        <end position="391"/>
    </location>
</feature>
<sequence>MTDVYDLSLKLATALAIGLLIGSERGWYDRDKRDGSRVAGIRTFSLIGLLGGVAALIEPQQPPWLLAVALLAVTALVVAAHLQDVRKDRDVGVTTAFAMLLCFVLAAWACRGRPLPAIGLTVVVMALLSSKPLLHRWLGRVQPQEFFSTIKLLVISLVLLPLLPNKGYGPWQALNPYWIWWMVVLISSLSFAGYLAVRLLGQKRGILLTAVAGALVSSTAVTLSLARQARLQQRYRLLAAAALLASAIMCVRVLVEVAVVHSALLRQLWPPLLSLMAGLLAGALWLWLRPDNGAGETTTGLELKNPLQLAMALQFGLLLALVLVLAKAMNAWFGQQGLYALALISGLVDVDAISLSLARSARQGLPAEAASLAIVLACVSNTLVKGLLFVTILGPRHHGRLLLGLAALLLPGLLSLLFLL</sequence>
<keyword evidence="1" id="KW-0472">Membrane</keyword>